<evidence type="ECO:0000313" key="1">
    <source>
        <dbReference type="EMBL" id="OLP54869.1"/>
    </source>
</evidence>
<dbReference type="EMBL" id="MKIO01000031">
    <property type="protein sequence ID" value="OLP54869.1"/>
    <property type="molecule type" value="Genomic_DNA"/>
</dbReference>
<accession>A0A1Q9AHX7</accession>
<proteinExistence type="predicted"/>
<protein>
    <submittedName>
        <fullName evidence="1">Uncharacterized protein</fullName>
    </submittedName>
</protein>
<dbReference type="OrthoDB" id="8397804at2"/>
<dbReference type="AlphaFoldDB" id="A0A1Q9AHX7"/>
<reference evidence="1 2" key="1">
    <citation type="submission" date="2016-09" db="EMBL/GenBank/DDBJ databases">
        <title>Rhizobium sp. nov., a novel species isolated from the rice rhizosphere.</title>
        <authorList>
            <person name="Zhao J."/>
            <person name="Zhang X."/>
        </authorList>
    </citation>
    <scope>NUCLEOTIDE SEQUENCE [LARGE SCALE GENOMIC DNA]</scope>
    <source>
        <strain evidence="1 2">MH17</strain>
    </source>
</reference>
<sequence>MKGILAAIARAFQLIGKGADWLIDLPFAAVRSIAGTPRYAPGHTLPDFTPKTDFADLEGVYAQTKKSADVVALNKFAFDTVKGYVKAAEHARPDIDLSALPDEVRITLLSMDDNECKALRDAGDAALHKFAGGRDHRVHGVPAVGSVRPTLKSKVRRERTNHHAWLEEARALKPTQSRAFGL</sequence>
<dbReference type="RefSeq" id="WP_075635428.1">
    <property type="nucleotide sequence ID" value="NZ_MKIO01000031.1"/>
</dbReference>
<organism evidence="1 2">
    <name type="scientific">Xaviernesmea rhizosphaerae</name>
    <dbReference type="NCBI Taxonomy" id="1672749"/>
    <lineage>
        <taxon>Bacteria</taxon>
        <taxon>Pseudomonadati</taxon>
        <taxon>Pseudomonadota</taxon>
        <taxon>Alphaproteobacteria</taxon>
        <taxon>Hyphomicrobiales</taxon>
        <taxon>Rhizobiaceae</taxon>
        <taxon>Rhizobium/Agrobacterium group</taxon>
        <taxon>Xaviernesmea</taxon>
    </lineage>
</organism>
<name>A0A1Q9AHX7_9HYPH</name>
<gene>
    <name evidence="1" type="ORF">BJF92_13765</name>
</gene>
<evidence type="ECO:0000313" key="2">
    <source>
        <dbReference type="Proteomes" id="UP000186143"/>
    </source>
</evidence>
<comment type="caution">
    <text evidence="1">The sequence shown here is derived from an EMBL/GenBank/DDBJ whole genome shotgun (WGS) entry which is preliminary data.</text>
</comment>
<dbReference type="Proteomes" id="UP000186143">
    <property type="component" value="Unassembled WGS sequence"/>
</dbReference>